<dbReference type="EMBL" id="BKAM01000041">
    <property type="protein sequence ID" value="GEP72947.1"/>
    <property type="molecule type" value="Genomic_DNA"/>
</dbReference>
<keyword evidence="2" id="KW-0812">Transmembrane</keyword>
<reference evidence="4 5" key="1">
    <citation type="submission" date="2019-07" db="EMBL/GenBank/DDBJ databases">
        <title>Whole genome shotgun sequence of Lactobacillus rapi NBRC 109618.</title>
        <authorList>
            <person name="Hosoyama A."/>
            <person name="Uohara A."/>
            <person name="Ohji S."/>
            <person name="Ichikawa N."/>
        </authorList>
    </citation>
    <scope>NUCLEOTIDE SEQUENCE [LARGE SCALE GENOMIC DNA]</scope>
    <source>
        <strain evidence="4 5">NBRC 109618</strain>
    </source>
</reference>
<proteinExistence type="predicted"/>
<feature type="transmembrane region" description="Helical" evidence="2">
    <location>
        <begin position="7"/>
        <end position="27"/>
    </location>
</feature>
<keyword evidence="2" id="KW-0472">Membrane</keyword>
<feature type="region of interest" description="Disordered" evidence="1">
    <location>
        <begin position="477"/>
        <end position="528"/>
    </location>
</feature>
<dbReference type="InterPro" id="IPR036278">
    <property type="entry name" value="Sialidase_sf"/>
</dbReference>
<dbReference type="Pfam" id="PF19087">
    <property type="entry name" value="DUF5776"/>
    <property type="match status" value="2"/>
</dbReference>
<dbReference type="AlphaFoldDB" id="A0A512PP19"/>
<dbReference type="SUPFAM" id="SSF50939">
    <property type="entry name" value="Sialidases"/>
    <property type="match status" value="1"/>
</dbReference>
<dbReference type="PANTHER" id="PTHR38792:SF3">
    <property type="entry name" value="BNR_ASP-BOX REPEAT DOMAIN PROTEIN (AFU_ORTHOLOGUE AFUA_7G06430)-RELATED"/>
    <property type="match status" value="1"/>
</dbReference>
<organism evidence="4 5">
    <name type="scientific">Lentilactobacillus rapi</name>
    <dbReference type="NCBI Taxonomy" id="481723"/>
    <lineage>
        <taxon>Bacteria</taxon>
        <taxon>Bacillati</taxon>
        <taxon>Bacillota</taxon>
        <taxon>Bacilli</taxon>
        <taxon>Lactobacillales</taxon>
        <taxon>Lactobacillaceae</taxon>
        <taxon>Lentilactobacillus</taxon>
    </lineage>
</organism>
<comment type="caution">
    <text evidence="4">The sequence shown here is derived from an EMBL/GenBank/DDBJ whole genome shotgun (WGS) entry which is preliminary data.</text>
</comment>
<dbReference type="CDD" id="cd15482">
    <property type="entry name" value="Sialidase_non-viral"/>
    <property type="match status" value="1"/>
</dbReference>
<sequence length="669" mass="72512">MYSVVKILSKVIISTIGITVLGLSGVYSQSAKAASGGAGSDNSVITVADKTQLPGTKAPDFLYGRGLVTTHQSDPSYNGRLYATSEHYVTGTPSFVIYESTNHGGSWNTVGEVKDLNKGVGNRYQPFLYELPEKVGNMPEGTLLCAGNAIPSDLSTTSIVLYKSTDHGRTWSYMSTLGTGGAANTDTKSNGPVWEPFLKVIDHKLVCYYSDERDKPAHSQKLIHQVSNDGINWSDVVDDVDFSNPAARPGMVTVAQMPNGKYIMTYEVVNSGEWRTNFKISDDGLNWDKNNEGTRLAYGGSPYITVLPDGTLVANTAGQGDLFVNRNNGVGPWDDVKMTMPDAYSRSLTALPNNQILLVSGGGLKSPTSTQDNVLTSMVYDLPDQYHRATIDFTGQPDSLTAGKTANFNVKMSDNSAADFDITTDDAQNVTVEKQADGSYQLKVNANYVGQKTVTVTATKHDDPSFSANFKVNISGTAPVTPVTPVTPSNSSSSTTTTSSSSSATSSSTNQNSNVPETNNEPQPTKPFNTFKVYAKRGVRVYKDVNFKHVVKSYAKRNRTHAVTFTVTGKAYSTNGALRYKTSKGYITANSKYVAKLYYQSAHKKVAVIAKRGVNEYSKSSFAKKNQVKHLRKGSIVKVKSLFKNGSTNKFVLTNGNYMTANKKFVIVR</sequence>
<evidence type="ECO:0000256" key="1">
    <source>
        <dbReference type="SAM" id="MobiDB-lite"/>
    </source>
</evidence>
<accession>A0A512PP19</accession>
<evidence type="ECO:0000259" key="3">
    <source>
        <dbReference type="Pfam" id="PF19087"/>
    </source>
</evidence>
<evidence type="ECO:0000313" key="5">
    <source>
        <dbReference type="Proteomes" id="UP000321569"/>
    </source>
</evidence>
<gene>
    <name evidence="4" type="ORF">LRA02_18150</name>
</gene>
<dbReference type="Gene3D" id="2.120.10.10">
    <property type="match status" value="1"/>
</dbReference>
<protein>
    <recommendedName>
        <fullName evidence="3">DUF5776 domain-containing protein</fullName>
    </recommendedName>
</protein>
<feature type="domain" description="DUF5776" evidence="3">
    <location>
        <begin position="530"/>
        <end position="594"/>
    </location>
</feature>
<evidence type="ECO:0000313" key="4">
    <source>
        <dbReference type="EMBL" id="GEP72947.1"/>
    </source>
</evidence>
<name>A0A512PP19_9LACO</name>
<keyword evidence="2" id="KW-1133">Transmembrane helix</keyword>
<feature type="domain" description="DUF5776" evidence="3">
    <location>
        <begin position="598"/>
        <end position="666"/>
    </location>
</feature>
<feature type="compositionally biased region" description="Polar residues" evidence="1">
    <location>
        <begin position="516"/>
        <end position="528"/>
    </location>
</feature>
<dbReference type="Gene3D" id="2.60.40.1080">
    <property type="match status" value="1"/>
</dbReference>
<feature type="compositionally biased region" description="Low complexity" evidence="1">
    <location>
        <begin position="477"/>
        <end position="515"/>
    </location>
</feature>
<dbReference type="InterPro" id="IPR044081">
    <property type="entry name" value="DUF5776"/>
</dbReference>
<dbReference type="Proteomes" id="UP000321569">
    <property type="component" value="Unassembled WGS sequence"/>
</dbReference>
<dbReference type="OrthoDB" id="142430at2"/>
<dbReference type="RefSeq" id="WP_146986025.1">
    <property type="nucleotide sequence ID" value="NZ_BKAM01000041.1"/>
</dbReference>
<evidence type="ECO:0000256" key="2">
    <source>
        <dbReference type="SAM" id="Phobius"/>
    </source>
</evidence>
<dbReference type="STRING" id="1423795.FD12_GL002498"/>
<dbReference type="PANTHER" id="PTHR38792">
    <property type="entry name" value="BNR/ASP-BOX REPEAT DOMAIN PROTEIN (AFU_ORTHOLOGUE AFUA_7G06430)-RELATED"/>
    <property type="match status" value="1"/>
</dbReference>